<feature type="transmembrane region" description="Helical" evidence="1">
    <location>
        <begin position="208"/>
        <end position="227"/>
    </location>
</feature>
<feature type="transmembrane region" description="Helical" evidence="1">
    <location>
        <begin position="405"/>
        <end position="425"/>
    </location>
</feature>
<comment type="caution">
    <text evidence="2">The sequence shown here is derived from an EMBL/GenBank/DDBJ whole genome shotgun (WGS) entry which is preliminary data.</text>
</comment>
<feature type="transmembrane region" description="Helical" evidence="1">
    <location>
        <begin position="140"/>
        <end position="157"/>
    </location>
</feature>
<feature type="transmembrane region" description="Helical" evidence="1">
    <location>
        <begin position="256"/>
        <end position="277"/>
    </location>
</feature>
<protein>
    <submittedName>
        <fullName evidence="2">Teichoic acid polysaccharide export protein</fullName>
    </submittedName>
</protein>
<keyword evidence="1" id="KW-0812">Transmembrane</keyword>
<feature type="transmembrane region" description="Helical" evidence="1">
    <location>
        <begin position="112"/>
        <end position="134"/>
    </location>
</feature>
<feature type="transmembrane region" description="Helical" evidence="1">
    <location>
        <begin position="382"/>
        <end position="399"/>
    </location>
</feature>
<dbReference type="PATRIC" id="fig|1423774.3.peg.1249"/>
<feature type="transmembrane region" description="Helical" evidence="1">
    <location>
        <begin position="329"/>
        <end position="349"/>
    </location>
</feature>
<feature type="transmembrane region" description="Helical" evidence="1">
    <location>
        <begin position="169"/>
        <end position="202"/>
    </location>
</feature>
<keyword evidence="3" id="KW-1185">Reference proteome</keyword>
<keyword evidence="1" id="KW-0472">Membrane</keyword>
<reference evidence="2 3" key="1">
    <citation type="journal article" date="2015" name="Genome Announc.">
        <title>Expanding the biotechnology potential of lactobacilli through comparative genomics of 213 strains and associated genera.</title>
        <authorList>
            <person name="Sun Z."/>
            <person name="Harris H.M."/>
            <person name="McCann A."/>
            <person name="Guo C."/>
            <person name="Argimon S."/>
            <person name="Zhang W."/>
            <person name="Yang X."/>
            <person name="Jeffery I.B."/>
            <person name="Cooney J.C."/>
            <person name="Kagawa T.F."/>
            <person name="Liu W."/>
            <person name="Song Y."/>
            <person name="Salvetti E."/>
            <person name="Wrobel A."/>
            <person name="Rasinkangas P."/>
            <person name="Parkhill J."/>
            <person name="Rea M.C."/>
            <person name="O'Sullivan O."/>
            <person name="Ritari J."/>
            <person name="Douillard F.P."/>
            <person name="Paul Ross R."/>
            <person name="Yang R."/>
            <person name="Briner A.E."/>
            <person name="Felis G.E."/>
            <person name="de Vos W.M."/>
            <person name="Barrangou R."/>
            <person name="Klaenhammer T.R."/>
            <person name="Caufield P.W."/>
            <person name="Cui Y."/>
            <person name="Zhang H."/>
            <person name="O'Toole P.W."/>
        </authorList>
    </citation>
    <scope>NUCLEOTIDE SEQUENCE [LARGE SCALE GENOMIC DNA]</scope>
    <source>
        <strain evidence="2 3">DSM 16982</strain>
    </source>
</reference>
<feature type="transmembrane region" description="Helical" evidence="1">
    <location>
        <begin position="289"/>
        <end position="308"/>
    </location>
</feature>
<name>A0A0R1WCI9_9LACO</name>
<dbReference type="RefSeq" id="WP_147007361.1">
    <property type="nucleotide sequence ID" value="NZ_AZFV01000022.1"/>
</dbReference>
<sequence length="481" mass="55451">MKNKITNELNNPLHKILTSLMFVISFMYFGVFRYFVIPSGDDYFWWGPQGSYLLHHMFYGPQAIYGGSSNGRYLGNTLEILTMHSLPVAMLTYAVFWTLLLWGLWRLSGKSFLSLILSFLFVFTLQDAFLNNILVWNAGFVNYVPPIALALVYIWLVDIGRAKQFNQFLALGTLILSYVGGLFTETMTVAQIALGIFVILYFNKKTKTYHVTYLLGAIVAAITMFTHRGYRGKSTYRNTTFDLNKIWVNYAKITHFWLITFNVAMLVALLVAIAILIIRADFSLLKKSILTVITIVFLGYYIAINVYLRSLQLNDMYGYNTINDKLSNMEGIVSLLLVAFIGYCIFLFFKADAKMWLYFLMTGVIMGQLLFVSAPINCRGNFLTYVFTYLITMRFVLAATDSFKWRNWLTGVLLIVLVVVGARYLDIIAINHQANLNRVNNADYYNGKVELTTHVPYRKFVWFNDLMNQQVPAYWKVYFNK</sequence>
<dbReference type="AlphaFoldDB" id="A0A0R1WCI9"/>
<organism evidence="2 3">
    <name type="scientific">Companilactobacillus nantensis DSM 16982</name>
    <dbReference type="NCBI Taxonomy" id="1423774"/>
    <lineage>
        <taxon>Bacteria</taxon>
        <taxon>Bacillati</taxon>
        <taxon>Bacillota</taxon>
        <taxon>Bacilli</taxon>
        <taxon>Lactobacillales</taxon>
        <taxon>Lactobacillaceae</taxon>
        <taxon>Companilactobacillus</taxon>
    </lineage>
</organism>
<feature type="transmembrane region" description="Helical" evidence="1">
    <location>
        <begin position="355"/>
        <end position="375"/>
    </location>
</feature>
<proteinExistence type="predicted"/>
<keyword evidence="1" id="KW-1133">Transmembrane helix</keyword>
<dbReference type="EMBL" id="AZFV01000022">
    <property type="protein sequence ID" value="KRM15487.1"/>
    <property type="molecule type" value="Genomic_DNA"/>
</dbReference>
<dbReference type="Proteomes" id="UP000051302">
    <property type="component" value="Unassembled WGS sequence"/>
</dbReference>
<dbReference type="STRING" id="1423774.FD31_GL001202"/>
<evidence type="ECO:0000313" key="3">
    <source>
        <dbReference type="Proteomes" id="UP000051302"/>
    </source>
</evidence>
<evidence type="ECO:0000256" key="1">
    <source>
        <dbReference type="SAM" id="Phobius"/>
    </source>
</evidence>
<evidence type="ECO:0000313" key="2">
    <source>
        <dbReference type="EMBL" id="KRM15487.1"/>
    </source>
</evidence>
<gene>
    <name evidence="2" type="ORF">FD31_GL001202</name>
</gene>
<feature type="transmembrane region" description="Helical" evidence="1">
    <location>
        <begin position="86"/>
        <end position="105"/>
    </location>
</feature>
<feature type="transmembrane region" description="Helical" evidence="1">
    <location>
        <begin position="12"/>
        <end position="36"/>
    </location>
</feature>
<accession>A0A0R1WCI9</accession>